<dbReference type="GO" id="GO:0003723">
    <property type="term" value="F:RNA binding"/>
    <property type="evidence" value="ECO:0007669"/>
    <property type="project" value="UniProtKB-UniRule"/>
</dbReference>
<evidence type="ECO:0000313" key="11">
    <source>
        <dbReference type="EMBL" id="KAK2815781.1"/>
    </source>
</evidence>
<feature type="compositionally biased region" description="Low complexity" evidence="9">
    <location>
        <begin position="959"/>
        <end position="979"/>
    </location>
</feature>
<dbReference type="Pfam" id="PF00076">
    <property type="entry name" value="RRM_1"/>
    <property type="match status" value="1"/>
</dbReference>
<dbReference type="InterPro" id="IPR034605">
    <property type="entry name" value="PGC-1"/>
</dbReference>
<evidence type="ECO:0000256" key="6">
    <source>
        <dbReference type="ARBA" id="ARBA00023163"/>
    </source>
</evidence>
<keyword evidence="4" id="KW-0805">Transcription regulation</keyword>
<feature type="region of interest" description="Disordered" evidence="9">
    <location>
        <begin position="308"/>
        <end position="350"/>
    </location>
</feature>
<feature type="region of interest" description="Disordered" evidence="9">
    <location>
        <begin position="417"/>
        <end position="437"/>
    </location>
</feature>
<dbReference type="Gene3D" id="3.30.70.330">
    <property type="match status" value="1"/>
</dbReference>
<evidence type="ECO:0000313" key="12">
    <source>
        <dbReference type="Proteomes" id="UP001187415"/>
    </source>
</evidence>
<dbReference type="InterPro" id="IPR012677">
    <property type="entry name" value="Nucleotide-bd_a/b_plait_sf"/>
</dbReference>
<evidence type="ECO:0000256" key="7">
    <source>
        <dbReference type="ARBA" id="ARBA00023242"/>
    </source>
</evidence>
<accession>A0AA88IKZ5</accession>
<keyword evidence="6" id="KW-0804">Transcription</keyword>
<keyword evidence="5" id="KW-0010">Activator</keyword>
<keyword evidence="3 8" id="KW-0694">RNA-binding</keyword>
<keyword evidence="12" id="KW-1185">Reference proteome</keyword>
<feature type="region of interest" description="Disordered" evidence="9">
    <location>
        <begin position="472"/>
        <end position="521"/>
    </location>
</feature>
<feature type="region of interest" description="Disordered" evidence="9">
    <location>
        <begin position="804"/>
        <end position="825"/>
    </location>
</feature>
<sequence length="1198" mass="132907">MWNSKMAAQWRRKDEPLNAANSDCLANTNPNELILSRGDVADVEGDTDSCMDHSILAIFEDAITGLDNKSEVEEESETLLSALTEMLDSVEDDGDTLSPFDTLPDTKLLLHPDCRDSSVTVPLAERLRRRSKTSTATFTVKSGGEKEDEKKIERNSLPLRFENTKAENEVEVFTSASLVNLVKLMHPYCLKLHVDEGNNLTKKHLLFSQGEVWRYERPTEESDEEINVVSDDEAHVEKTKEADHGDEKAHNIKVLKSVLQKGNSSKEKKRVSFGPVQVTSFDESVEKGLNQQILTTGQTSETVSLPINGADAIENPSGSAPESQTPFSTTNSKKAEVLRPKGETKPKSLSLQQYRQLRQKRKPLVEKQGNYTTKWPSVSEPPKELPPILCLQGQNGCRPKTAQHYPDDGTKISPGHLHKPGHKTLSHHPSPPSTQLHHSCLKRRRSESRNISPASPLADVLANTDIIVAGNKNSPLKKPTLCSSDPPNPVLLPMPVSGKVSPPTHQSLSQPEVDTDSNLQSPRHLQKIQNHSSPVFPQSQVKSLSEPKLQVLLPNHAITTPPQEIKDKFTGIASDISPRSPELCPPTIQTESASNLQHQTGSVSPSKETTLEPKALQSPLQDPLRQIQCPCSTAFCVQPSSVDDPNPLRATLPGVPPSISPHKEPASTHPCGFRGQNETEQSGIEASDLTSLLEQFEETQAKEENGCENELKPKNVSATPALNLQTPEDLDLHSSPYTGSETTSRLPLEHLSTLKNPRNTTDLQMLEHVDIPEPLTTEIILGTQDQPARRKTLPCKAIQIIDPRPLPSRKSYASPSDAPAATHNSSYTLSSVTSDHDYCGPVDRSLTVATHRSRAKSSLLKDVCKTTGDTQLRLDDSNPAAECKTRTSHGPSKSQHQSDQFSPETETFPDRALQLSDCVVVGNCGVGQEQTAPCPLPTPPPSPPSRGRQKRRYRRRSPLSDSSSCSSSSSSSSSSSASRSPKRQKLRCRRSDSNSSSSSCSRSISHSPPRRNRLSYSRLRCSSRSRSRSCSPSRSRSPSPRICRRRWRDAYSSSRESRRLRREHEMRIQKLKAIDERRVVYVGRICRSMTHDELRERFSQFGEVECVSLHFRDRGDHYAFVTFYNMEDAFAAIDNGGKLRKPDELPFDICFGGRRQFCNSDYSDLDANRDAEPSPAKSRYEDLDFDSLLKQAQRGLKR</sequence>
<dbReference type="EMBL" id="JAUPFM010000022">
    <property type="protein sequence ID" value="KAK2815781.1"/>
    <property type="molecule type" value="Genomic_DNA"/>
</dbReference>
<evidence type="ECO:0000256" key="8">
    <source>
        <dbReference type="PROSITE-ProRule" id="PRU00176"/>
    </source>
</evidence>
<name>A0AA88IKZ5_CHASR</name>
<feature type="compositionally biased region" description="Basic and acidic residues" evidence="9">
    <location>
        <begin position="333"/>
        <end position="346"/>
    </location>
</feature>
<feature type="compositionally biased region" description="Basic residues" evidence="9">
    <location>
        <begin position="417"/>
        <end position="426"/>
    </location>
</feature>
<comment type="subcellular location">
    <subcellularLocation>
        <location evidence="1">Nucleus</location>
    </subcellularLocation>
</comment>
<dbReference type="AlphaFoldDB" id="A0AA88IKZ5"/>
<feature type="domain" description="RRM" evidence="10">
    <location>
        <begin position="1078"/>
        <end position="1155"/>
    </location>
</feature>
<keyword evidence="2" id="KW-0597">Phosphoprotein</keyword>
<evidence type="ECO:0000256" key="9">
    <source>
        <dbReference type="SAM" id="MobiDB-lite"/>
    </source>
</evidence>
<reference evidence="11" key="1">
    <citation type="submission" date="2023-07" db="EMBL/GenBank/DDBJ databases">
        <title>Chromosome-level Genome Assembly of Striped Snakehead (Channa striata).</title>
        <authorList>
            <person name="Liu H."/>
        </authorList>
    </citation>
    <scope>NUCLEOTIDE SEQUENCE</scope>
    <source>
        <strain evidence="11">Gz</strain>
        <tissue evidence="11">Muscle</tissue>
    </source>
</reference>
<feature type="compositionally biased region" description="Low complexity" evidence="9">
    <location>
        <begin position="1028"/>
        <end position="1041"/>
    </location>
</feature>
<feature type="compositionally biased region" description="Polar residues" evidence="9">
    <location>
        <begin position="316"/>
        <end position="332"/>
    </location>
</feature>
<keyword evidence="7" id="KW-0539">Nucleus</keyword>
<dbReference type="GO" id="GO:0045944">
    <property type="term" value="P:positive regulation of transcription by RNA polymerase II"/>
    <property type="evidence" value="ECO:0007669"/>
    <property type="project" value="TreeGrafter"/>
</dbReference>
<feature type="compositionally biased region" description="Low complexity" evidence="9">
    <location>
        <begin position="993"/>
        <end position="1007"/>
    </location>
</feature>
<feature type="region of interest" description="Disordered" evidence="9">
    <location>
        <begin position="870"/>
        <end position="908"/>
    </location>
</feature>
<dbReference type="InterPro" id="IPR000504">
    <property type="entry name" value="RRM_dom"/>
</dbReference>
<organism evidence="11 12">
    <name type="scientific">Channa striata</name>
    <name type="common">Snakehead murrel</name>
    <name type="synonym">Ophicephalus striatus</name>
    <dbReference type="NCBI Taxonomy" id="64152"/>
    <lineage>
        <taxon>Eukaryota</taxon>
        <taxon>Metazoa</taxon>
        <taxon>Chordata</taxon>
        <taxon>Craniata</taxon>
        <taxon>Vertebrata</taxon>
        <taxon>Euteleostomi</taxon>
        <taxon>Actinopterygii</taxon>
        <taxon>Neopterygii</taxon>
        <taxon>Teleostei</taxon>
        <taxon>Neoteleostei</taxon>
        <taxon>Acanthomorphata</taxon>
        <taxon>Anabantaria</taxon>
        <taxon>Anabantiformes</taxon>
        <taxon>Channoidei</taxon>
        <taxon>Channidae</taxon>
        <taxon>Channa</taxon>
    </lineage>
</organism>
<feature type="compositionally biased region" description="Polar residues" evidence="9">
    <location>
        <begin position="503"/>
        <end position="521"/>
    </location>
</feature>
<evidence type="ECO:0000256" key="3">
    <source>
        <dbReference type="ARBA" id="ARBA00022884"/>
    </source>
</evidence>
<evidence type="ECO:0000256" key="4">
    <source>
        <dbReference type="ARBA" id="ARBA00023015"/>
    </source>
</evidence>
<dbReference type="PROSITE" id="PS50102">
    <property type="entry name" value="RRM"/>
    <property type="match status" value="1"/>
</dbReference>
<evidence type="ECO:0000259" key="10">
    <source>
        <dbReference type="PROSITE" id="PS50102"/>
    </source>
</evidence>
<dbReference type="PANTHER" id="PTHR15528">
    <property type="entry name" value="PEROXISOME PROLIFERATOR ACTIVATED RECEPTOR GAMMA COACTIVATOR 1 PGC-1 -RELATED"/>
    <property type="match status" value="1"/>
</dbReference>
<dbReference type="InterPro" id="IPR035979">
    <property type="entry name" value="RBD_domain_sf"/>
</dbReference>
<feature type="compositionally biased region" description="Pro residues" evidence="9">
    <location>
        <begin position="934"/>
        <end position="944"/>
    </location>
</feature>
<dbReference type="GO" id="GO:0005634">
    <property type="term" value="C:nucleus"/>
    <property type="evidence" value="ECO:0007669"/>
    <property type="project" value="UniProtKB-SubCell"/>
</dbReference>
<dbReference type="GO" id="GO:0003712">
    <property type="term" value="F:transcription coregulator activity"/>
    <property type="evidence" value="ECO:0007669"/>
    <property type="project" value="InterPro"/>
</dbReference>
<evidence type="ECO:0000256" key="2">
    <source>
        <dbReference type="ARBA" id="ARBA00022553"/>
    </source>
</evidence>
<comment type="caution">
    <text evidence="11">The sequence shown here is derived from an EMBL/GenBank/DDBJ whole genome shotgun (WGS) entry which is preliminary data.</text>
</comment>
<protein>
    <recommendedName>
        <fullName evidence="10">RRM domain-containing protein</fullName>
    </recommendedName>
</protein>
<dbReference type="PANTHER" id="PTHR15528:SF5">
    <property type="entry name" value="PEROXISOME PROLIFERATOR-ACTIVATED RECEPTOR GAMMA COACTIVATOR-RELATED PROTEIN 1"/>
    <property type="match status" value="1"/>
</dbReference>
<dbReference type="SUPFAM" id="SSF54928">
    <property type="entry name" value="RNA-binding domain, RBD"/>
    <property type="match status" value="1"/>
</dbReference>
<feature type="compositionally biased region" description="Polar residues" evidence="9">
    <location>
        <begin position="888"/>
        <end position="905"/>
    </location>
</feature>
<feature type="region of interest" description="Disordered" evidence="9">
    <location>
        <begin position="929"/>
        <end position="1041"/>
    </location>
</feature>
<evidence type="ECO:0000256" key="1">
    <source>
        <dbReference type="ARBA" id="ARBA00004123"/>
    </source>
</evidence>
<dbReference type="SMART" id="SM00360">
    <property type="entry name" value="RRM"/>
    <property type="match status" value="1"/>
</dbReference>
<feature type="compositionally biased region" description="Basic residues" evidence="9">
    <location>
        <begin position="947"/>
        <end position="957"/>
    </location>
</feature>
<dbReference type="Proteomes" id="UP001187415">
    <property type="component" value="Unassembled WGS sequence"/>
</dbReference>
<gene>
    <name evidence="11" type="ORF">Q5P01_026248</name>
</gene>
<proteinExistence type="predicted"/>
<evidence type="ECO:0000256" key="5">
    <source>
        <dbReference type="ARBA" id="ARBA00023159"/>
    </source>
</evidence>